<organism evidence="5 6">
    <name type="scientific">Smittium simulii</name>
    <dbReference type="NCBI Taxonomy" id="133385"/>
    <lineage>
        <taxon>Eukaryota</taxon>
        <taxon>Fungi</taxon>
        <taxon>Fungi incertae sedis</taxon>
        <taxon>Zoopagomycota</taxon>
        <taxon>Kickxellomycotina</taxon>
        <taxon>Harpellomycetes</taxon>
        <taxon>Harpellales</taxon>
        <taxon>Legeriomycetaceae</taxon>
        <taxon>Smittium</taxon>
    </lineage>
</organism>
<name>A0A2T9YQL6_9FUNG</name>
<dbReference type="GO" id="GO:0006508">
    <property type="term" value="P:proteolysis"/>
    <property type="evidence" value="ECO:0007669"/>
    <property type="project" value="UniProtKB-KW"/>
</dbReference>
<dbReference type="InterPro" id="IPR050430">
    <property type="entry name" value="Peptidase_S1"/>
</dbReference>
<evidence type="ECO:0000256" key="1">
    <source>
        <dbReference type="ARBA" id="ARBA00007664"/>
    </source>
</evidence>
<dbReference type="Proteomes" id="UP000245383">
    <property type="component" value="Unassembled WGS sequence"/>
</dbReference>
<comment type="caution">
    <text evidence="5">The sequence shown here is derived from an EMBL/GenBank/DDBJ whole genome shotgun (WGS) entry which is preliminary data.</text>
</comment>
<keyword evidence="2" id="KW-1015">Disulfide bond</keyword>
<evidence type="ECO:0000256" key="3">
    <source>
        <dbReference type="RuleBase" id="RU363034"/>
    </source>
</evidence>
<dbReference type="PRINTS" id="PR00722">
    <property type="entry name" value="CHYMOTRYPSIN"/>
</dbReference>
<keyword evidence="6" id="KW-1185">Reference proteome</keyword>
<dbReference type="InterPro" id="IPR009003">
    <property type="entry name" value="Peptidase_S1_PA"/>
</dbReference>
<proteinExistence type="inferred from homology"/>
<evidence type="ECO:0000313" key="5">
    <source>
        <dbReference type="EMBL" id="PVU94650.1"/>
    </source>
</evidence>
<evidence type="ECO:0000259" key="4">
    <source>
        <dbReference type="PROSITE" id="PS50240"/>
    </source>
</evidence>
<dbReference type="SUPFAM" id="SSF50494">
    <property type="entry name" value="Trypsin-like serine proteases"/>
    <property type="match status" value="2"/>
</dbReference>
<dbReference type="OrthoDB" id="6380398at2759"/>
<dbReference type="GO" id="GO:0004252">
    <property type="term" value="F:serine-type endopeptidase activity"/>
    <property type="evidence" value="ECO:0007669"/>
    <property type="project" value="InterPro"/>
</dbReference>
<protein>
    <recommendedName>
        <fullName evidence="4">Peptidase S1 domain-containing protein</fullName>
    </recommendedName>
</protein>
<dbReference type="AlphaFoldDB" id="A0A2T9YQL6"/>
<evidence type="ECO:0000256" key="2">
    <source>
        <dbReference type="ARBA" id="ARBA00023157"/>
    </source>
</evidence>
<gene>
    <name evidence="5" type="ORF">BB561_002378</name>
</gene>
<comment type="similarity">
    <text evidence="1">Belongs to the peptidase S1 family.</text>
</comment>
<dbReference type="PANTHER" id="PTHR24276">
    <property type="entry name" value="POLYSERASE-RELATED"/>
    <property type="match status" value="1"/>
</dbReference>
<dbReference type="Gene3D" id="2.40.10.10">
    <property type="entry name" value="Trypsin-like serine proteases"/>
    <property type="match status" value="1"/>
</dbReference>
<dbReference type="InterPro" id="IPR018114">
    <property type="entry name" value="TRYPSIN_HIS"/>
</dbReference>
<keyword evidence="3" id="KW-0378">Hydrolase</keyword>
<dbReference type="InterPro" id="IPR001314">
    <property type="entry name" value="Peptidase_S1A"/>
</dbReference>
<evidence type="ECO:0000313" key="6">
    <source>
        <dbReference type="Proteomes" id="UP000245383"/>
    </source>
</evidence>
<feature type="domain" description="Peptidase S1" evidence="4">
    <location>
        <begin position="39"/>
        <end position="334"/>
    </location>
</feature>
<dbReference type="PROSITE" id="PS00135">
    <property type="entry name" value="TRYPSIN_SER"/>
    <property type="match status" value="1"/>
</dbReference>
<dbReference type="CDD" id="cd00190">
    <property type="entry name" value="Tryp_SPc"/>
    <property type="match status" value="1"/>
</dbReference>
<dbReference type="InterPro" id="IPR033116">
    <property type="entry name" value="TRYPSIN_SER"/>
</dbReference>
<dbReference type="PROSITE" id="PS50240">
    <property type="entry name" value="TRYPSIN_DOM"/>
    <property type="match status" value="1"/>
</dbReference>
<keyword evidence="3" id="KW-0720">Serine protease</keyword>
<dbReference type="FunFam" id="2.40.10.10:FF:000068">
    <property type="entry name" value="transmembrane protease serine 2"/>
    <property type="match status" value="1"/>
</dbReference>
<dbReference type="InterPro" id="IPR001254">
    <property type="entry name" value="Trypsin_dom"/>
</dbReference>
<reference evidence="5 6" key="1">
    <citation type="journal article" date="2018" name="MBio">
        <title>Comparative Genomics Reveals the Core Gene Toolbox for the Fungus-Insect Symbiosis.</title>
        <authorList>
            <person name="Wang Y."/>
            <person name="Stata M."/>
            <person name="Wang W."/>
            <person name="Stajich J.E."/>
            <person name="White M.M."/>
            <person name="Moncalvo J.M."/>
        </authorList>
    </citation>
    <scope>NUCLEOTIDE SEQUENCE [LARGE SCALE GENOMIC DNA]</scope>
    <source>
        <strain evidence="5 6">SWE-8-4</strain>
    </source>
</reference>
<dbReference type="PROSITE" id="PS00134">
    <property type="entry name" value="TRYPSIN_HIS"/>
    <property type="match status" value="1"/>
</dbReference>
<sequence>MWINQFKLKLAVNAIFLGIYVCASVIPSKNIERTLGKRIIGGEYAHPSSSGFAVMIQINFGSEGLFMCGGSIISNQYILTAAHCLSSDKKAASEQMITVGLGSNNMNSLMQMPAKRLIVHPQWDANTVKNDIALIKVDTMAFSNDLYPISLPSSAVPTNAQVYALGWGRTNSQNSDISSILKKASLVTGNINACVNINPSAQRNPEALICTINNITRQDTCVGDSGGPLVAISVQNSDRSVKSHKISDTFKPDRSINSQKISDTFRPDQRRVDKHFGDIKRRNSNTKKSQVLVGITSFGTNNIGQGDSKCGSENAIGFYTNILYFRDWIRSVAAI</sequence>
<dbReference type="STRING" id="133385.A0A2T9YQL6"/>
<dbReference type="PANTHER" id="PTHR24276:SF91">
    <property type="entry name" value="AT26814P-RELATED"/>
    <property type="match status" value="1"/>
</dbReference>
<dbReference type="SMART" id="SM00020">
    <property type="entry name" value="Tryp_SPc"/>
    <property type="match status" value="1"/>
</dbReference>
<dbReference type="InterPro" id="IPR043504">
    <property type="entry name" value="Peptidase_S1_PA_chymotrypsin"/>
</dbReference>
<dbReference type="EMBL" id="MBFR01000080">
    <property type="protein sequence ID" value="PVU94650.1"/>
    <property type="molecule type" value="Genomic_DNA"/>
</dbReference>
<dbReference type="Pfam" id="PF00089">
    <property type="entry name" value="Trypsin"/>
    <property type="match status" value="1"/>
</dbReference>
<keyword evidence="3" id="KW-0645">Protease</keyword>
<accession>A0A2T9YQL6</accession>